<dbReference type="GO" id="GO:0020037">
    <property type="term" value="F:heme binding"/>
    <property type="evidence" value="ECO:0007669"/>
    <property type="project" value="InterPro"/>
</dbReference>
<dbReference type="GO" id="GO:0016705">
    <property type="term" value="F:oxidoreductase activity, acting on paired donors, with incorporation or reduction of molecular oxygen"/>
    <property type="evidence" value="ECO:0007669"/>
    <property type="project" value="InterPro"/>
</dbReference>
<keyword evidence="7" id="KW-0503">Monooxygenase</keyword>
<dbReference type="Gene3D" id="1.10.630.10">
    <property type="entry name" value="Cytochrome P450"/>
    <property type="match status" value="2"/>
</dbReference>
<dbReference type="GO" id="GO:0004497">
    <property type="term" value="F:monooxygenase activity"/>
    <property type="evidence" value="ECO:0007669"/>
    <property type="project" value="UniProtKB-KW"/>
</dbReference>
<dbReference type="InterPro" id="IPR036396">
    <property type="entry name" value="Cyt_P450_sf"/>
</dbReference>
<sequence>MRCTLDSIFKVGFGVELNCLDGSSKEGTAFMKAFDDSNALVYWRYVDPFWKLKRFLNIGSEAALKKKIKILDYFVHGVIRTKRELLEVKQDCDGRCANMDDILSNKYRVKKGDGVYYIAYAMGRKPYIWGEDAEEFHSKGWLKNGIFQSESPFKFVALHICIII</sequence>
<comment type="cofactor">
    <cofactor evidence="1">
        <name>heme</name>
        <dbReference type="ChEBI" id="CHEBI:30413"/>
    </cofactor>
</comment>
<evidence type="ECO:0000256" key="2">
    <source>
        <dbReference type="ARBA" id="ARBA00010617"/>
    </source>
</evidence>
<evidence type="ECO:0000256" key="7">
    <source>
        <dbReference type="ARBA" id="ARBA00023033"/>
    </source>
</evidence>
<organism evidence="8 9">
    <name type="scientific">Quercus suber</name>
    <name type="common">Cork oak</name>
    <dbReference type="NCBI Taxonomy" id="58331"/>
    <lineage>
        <taxon>Eukaryota</taxon>
        <taxon>Viridiplantae</taxon>
        <taxon>Streptophyta</taxon>
        <taxon>Embryophyta</taxon>
        <taxon>Tracheophyta</taxon>
        <taxon>Spermatophyta</taxon>
        <taxon>Magnoliopsida</taxon>
        <taxon>eudicotyledons</taxon>
        <taxon>Gunneridae</taxon>
        <taxon>Pentapetalae</taxon>
        <taxon>rosids</taxon>
        <taxon>fabids</taxon>
        <taxon>Fagales</taxon>
        <taxon>Fagaceae</taxon>
        <taxon>Quercus</taxon>
    </lineage>
</organism>
<evidence type="ECO:0000313" key="8">
    <source>
        <dbReference type="EMBL" id="KAK7831928.1"/>
    </source>
</evidence>
<evidence type="ECO:0000256" key="6">
    <source>
        <dbReference type="ARBA" id="ARBA00023004"/>
    </source>
</evidence>
<dbReference type="SUPFAM" id="SSF48264">
    <property type="entry name" value="Cytochrome P450"/>
    <property type="match status" value="1"/>
</dbReference>
<dbReference type="GO" id="GO:0005506">
    <property type="term" value="F:iron ion binding"/>
    <property type="evidence" value="ECO:0007669"/>
    <property type="project" value="InterPro"/>
</dbReference>
<gene>
    <name evidence="8" type="primary">CYP704B1_0</name>
    <name evidence="8" type="ORF">CFP56_026981</name>
</gene>
<keyword evidence="9" id="KW-1185">Reference proteome</keyword>
<keyword evidence="4" id="KW-0479">Metal-binding</keyword>
<dbReference type="Proteomes" id="UP000237347">
    <property type="component" value="Unassembled WGS sequence"/>
</dbReference>
<evidence type="ECO:0000256" key="5">
    <source>
        <dbReference type="ARBA" id="ARBA00023002"/>
    </source>
</evidence>
<comment type="caution">
    <text evidence="8">The sequence shown here is derived from an EMBL/GenBank/DDBJ whole genome shotgun (WGS) entry which is preliminary data.</text>
</comment>
<name>A0AAW0JYJ6_QUESU</name>
<protein>
    <submittedName>
        <fullName evidence="8">Cytochrome p450 704b1</fullName>
    </submittedName>
</protein>
<dbReference type="PANTHER" id="PTHR24296">
    <property type="entry name" value="CYTOCHROME P450"/>
    <property type="match status" value="1"/>
</dbReference>
<dbReference type="EMBL" id="PKMF04000434">
    <property type="protein sequence ID" value="KAK7831928.1"/>
    <property type="molecule type" value="Genomic_DNA"/>
</dbReference>
<evidence type="ECO:0000313" key="9">
    <source>
        <dbReference type="Proteomes" id="UP000237347"/>
    </source>
</evidence>
<reference evidence="8 9" key="1">
    <citation type="journal article" date="2018" name="Sci. Data">
        <title>The draft genome sequence of cork oak.</title>
        <authorList>
            <person name="Ramos A.M."/>
            <person name="Usie A."/>
            <person name="Barbosa P."/>
            <person name="Barros P.M."/>
            <person name="Capote T."/>
            <person name="Chaves I."/>
            <person name="Simoes F."/>
            <person name="Abreu I."/>
            <person name="Carrasquinho I."/>
            <person name="Faro C."/>
            <person name="Guimaraes J.B."/>
            <person name="Mendonca D."/>
            <person name="Nobrega F."/>
            <person name="Rodrigues L."/>
            <person name="Saibo N.J.M."/>
            <person name="Varela M.C."/>
            <person name="Egas C."/>
            <person name="Matos J."/>
            <person name="Miguel C.M."/>
            <person name="Oliveira M.M."/>
            <person name="Ricardo C.P."/>
            <person name="Goncalves S."/>
        </authorList>
    </citation>
    <scope>NUCLEOTIDE SEQUENCE [LARGE SCALE GENOMIC DNA]</scope>
    <source>
        <strain evidence="9">cv. HL8</strain>
    </source>
</reference>
<keyword evidence="3" id="KW-0349">Heme</keyword>
<evidence type="ECO:0000256" key="1">
    <source>
        <dbReference type="ARBA" id="ARBA00001971"/>
    </source>
</evidence>
<evidence type="ECO:0000256" key="3">
    <source>
        <dbReference type="ARBA" id="ARBA00022617"/>
    </source>
</evidence>
<evidence type="ECO:0000256" key="4">
    <source>
        <dbReference type="ARBA" id="ARBA00022723"/>
    </source>
</evidence>
<accession>A0AAW0JYJ6</accession>
<dbReference type="AlphaFoldDB" id="A0AAW0JYJ6"/>
<proteinExistence type="inferred from homology"/>
<comment type="similarity">
    <text evidence="2">Belongs to the cytochrome P450 family.</text>
</comment>
<keyword evidence="6" id="KW-0408">Iron</keyword>
<keyword evidence="5" id="KW-0560">Oxidoreductase</keyword>